<protein>
    <submittedName>
        <fullName evidence="1">Uncharacterized protein</fullName>
    </submittedName>
</protein>
<evidence type="ECO:0000313" key="2">
    <source>
        <dbReference type="Proteomes" id="UP000499080"/>
    </source>
</evidence>
<keyword evidence="2" id="KW-1185">Reference proteome</keyword>
<reference evidence="1 2" key="1">
    <citation type="journal article" date="2019" name="Sci. Rep.">
        <title>Orb-weaving spider Araneus ventricosus genome elucidates the spidroin gene catalogue.</title>
        <authorList>
            <person name="Kono N."/>
            <person name="Nakamura H."/>
            <person name="Ohtoshi R."/>
            <person name="Moran D.A.P."/>
            <person name="Shinohara A."/>
            <person name="Yoshida Y."/>
            <person name="Fujiwara M."/>
            <person name="Mori M."/>
            <person name="Tomita M."/>
            <person name="Arakawa K."/>
        </authorList>
    </citation>
    <scope>NUCLEOTIDE SEQUENCE [LARGE SCALE GENOMIC DNA]</scope>
</reference>
<name>A0A4Y2FHE0_ARAVE</name>
<gene>
    <name evidence="1" type="ORF">AVEN_250098_1</name>
</gene>
<sequence>YDPTDTIRFRYDAITLPFGDRPIGHAFGLAPFMHVVFGVHSSSIVMHTSIGNMWDENRADLNVVQSDEWSQRLRKQESLARKEFVVFCED</sequence>
<organism evidence="1 2">
    <name type="scientific">Araneus ventricosus</name>
    <name type="common">Orbweaver spider</name>
    <name type="synonym">Epeira ventricosa</name>
    <dbReference type="NCBI Taxonomy" id="182803"/>
    <lineage>
        <taxon>Eukaryota</taxon>
        <taxon>Metazoa</taxon>
        <taxon>Ecdysozoa</taxon>
        <taxon>Arthropoda</taxon>
        <taxon>Chelicerata</taxon>
        <taxon>Arachnida</taxon>
        <taxon>Araneae</taxon>
        <taxon>Araneomorphae</taxon>
        <taxon>Entelegynae</taxon>
        <taxon>Araneoidea</taxon>
        <taxon>Araneidae</taxon>
        <taxon>Araneus</taxon>
    </lineage>
</organism>
<evidence type="ECO:0000313" key="1">
    <source>
        <dbReference type="EMBL" id="GBM39014.1"/>
    </source>
</evidence>
<dbReference type="EMBL" id="BGPR01095573">
    <property type="protein sequence ID" value="GBM39014.1"/>
    <property type="molecule type" value="Genomic_DNA"/>
</dbReference>
<accession>A0A4Y2FHE0</accession>
<dbReference type="AlphaFoldDB" id="A0A4Y2FHE0"/>
<dbReference type="Proteomes" id="UP000499080">
    <property type="component" value="Unassembled WGS sequence"/>
</dbReference>
<comment type="caution">
    <text evidence="1">The sequence shown here is derived from an EMBL/GenBank/DDBJ whole genome shotgun (WGS) entry which is preliminary data.</text>
</comment>
<proteinExistence type="predicted"/>
<feature type="non-terminal residue" evidence="1">
    <location>
        <position position="1"/>
    </location>
</feature>